<dbReference type="RefSeq" id="WP_378161377.1">
    <property type="nucleotide sequence ID" value="NZ_JBHSBU010000001.1"/>
</dbReference>
<reference evidence="2" key="1">
    <citation type="journal article" date="2019" name="Int. J. Syst. Evol. Microbiol.">
        <title>The Global Catalogue of Microorganisms (GCM) 10K type strain sequencing project: providing services to taxonomists for standard genome sequencing and annotation.</title>
        <authorList>
            <consortium name="The Broad Institute Genomics Platform"/>
            <consortium name="The Broad Institute Genome Sequencing Center for Infectious Disease"/>
            <person name="Wu L."/>
            <person name="Ma J."/>
        </authorList>
    </citation>
    <scope>NUCLEOTIDE SEQUENCE [LARGE SCALE GENOMIC DNA]</scope>
    <source>
        <strain evidence="2">LMG 29894</strain>
    </source>
</reference>
<dbReference type="Proteomes" id="UP001595791">
    <property type="component" value="Unassembled WGS sequence"/>
</dbReference>
<dbReference type="NCBIfam" id="TIGR04061">
    <property type="entry name" value="AZL_007950_fam"/>
    <property type="match status" value="1"/>
</dbReference>
<name>A0ABV8MMP6_9NEIS</name>
<protein>
    <submittedName>
        <fullName evidence="1">Methanobactin biosynthesis protein MbnC</fullName>
    </submittedName>
</protein>
<keyword evidence="2" id="KW-1185">Reference proteome</keyword>
<evidence type="ECO:0000313" key="2">
    <source>
        <dbReference type="Proteomes" id="UP001595791"/>
    </source>
</evidence>
<sequence>MSAGAVEAEVIDLLLLPERQEEWPRPSRAYVRIDISLRMYWHNLFDICPALLTLSGPDGMAIYRPFMRWAAEQDLSMGWQFYLWVGQWLLQSTLRDQVTPELLDTLMAASAARWAVLDRSAAAGIVLGGVHSPAWTVGWKQRSVSGGREVERWALAEPLPLPEGHFGYFLLSGPTLADFPGWLALPR</sequence>
<organism evidence="1 2">
    <name type="scientific">Chitinimonas lacunae</name>
    <dbReference type="NCBI Taxonomy" id="1963018"/>
    <lineage>
        <taxon>Bacteria</taxon>
        <taxon>Pseudomonadati</taxon>
        <taxon>Pseudomonadota</taxon>
        <taxon>Betaproteobacteria</taxon>
        <taxon>Neisseriales</taxon>
        <taxon>Chitinibacteraceae</taxon>
        <taxon>Chitinimonas</taxon>
    </lineage>
</organism>
<proteinExistence type="predicted"/>
<accession>A0ABV8MMP6</accession>
<evidence type="ECO:0000313" key="1">
    <source>
        <dbReference type="EMBL" id="MFC4158565.1"/>
    </source>
</evidence>
<dbReference type="InterPro" id="IPR023973">
    <property type="entry name" value="MbnC-like"/>
</dbReference>
<dbReference type="EMBL" id="JBHSBU010000001">
    <property type="protein sequence ID" value="MFC4158565.1"/>
    <property type="molecule type" value="Genomic_DNA"/>
</dbReference>
<dbReference type="NCBIfam" id="TIGR04160">
    <property type="entry name" value="methbact_MbnC"/>
    <property type="match status" value="1"/>
</dbReference>
<comment type="caution">
    <text evidence="1">The sequence shown here is derived from an EMBL/GenBank/DDBJ whole genome shotgun (WGS) entry which is preliminary data.</text>
</comment>
<gene>
    <name evidence="1" type="primary">mbnC</name>
    <name evidence="1" type="ORF">ACFOW7_04230</name>
</gene>